<protein>
    <recommendedName>
        <fullName evidence="4">Lipoprotein</fullName>
    </recommendedName>
</protein>
<reference evidence="2 3" key="1">
    <citation type="submission" date="2021-03" db="EMBL/GenBank/DDBJ databases">
        <authorList>
            <person name="Gilmore M.S."/>
            <person name="Schwartzman J."/>
            <person name="Van Tyne D."/>
            <person name="Martin M."/>
            <person name="Earl A.M."/>
            <person name="Manson A.L."/>
            <person name="Straub T."/>
            <person name="Salamzade R."/>
            <person name="Saavedra J."/>
            <person name="Lebreton F."/>
            <person name="Prichula J."/>
            <person name="Schaufler K."/>
            <person name="Gaca A."/>
            <person name="Sgardioli B."/>
            <person name="Wagenaar J."/>
            <person name="Strong T."/>
        </authorList>
    </citation>
    <scope>NUCLEOTIDE SEQUENCE [LARGE SCALE GENOMIC DNA]</scope>
    <source>
        <strain evidence="2 3">665A</strain>
    </source>
</reference>
<evidence type="ECO:0000313" key="2">
    <source>
        <dbReference type="EMBL" id="MEO1770200.1"/>
    </source>
</evidence>
<organism evidence="2 3">
    <name type="scientific">Candidatus Enterococcus ferrettii</name>
    <dbReference type="NCBI Taxonomy" id="2815324"/>
    <lineage>
        <taxon>Bacteria</taxon>
        <taxon>Bacillati</taxon>
        <taxon>Bacillota</taxon>
        <taxon>Bacilli</taxon>
        <taxon>Lactobacillales</taxon>
        <taxon>Enterococcaceae</taxon>
        <taxon>Enterococcus</taxon>
    </lineage>
</organism>
<gene>
    <name evidence="2" type="ORF">JZO67_002151</name>
</gene>
<dbReference type="Proteomes" id="UP000664357">
    <property type="component" value="Unassembled WGS sequence"/>
</dbReference>
<dbReference type="RefSeq" id="WP_242704493.1">
    <property type="nucleotide sequence ID" value="NZ_JAFREL020000001.1"/>
</dbReference>
<evidence type="ECO:0000256" key="1">
    <source>
        <dbReference type="SAM" id="SignalP"/>
    </source>
</evidence>
<feature type="chain" id="PRO_5045963653" description="Lipoprotein" evidence="1">
    <location>
        <begin position="22"/>
        <end position="221"/>
    </location>
</feature>
<keyword evidence="3" id="KW-1185">Reference proteome</keyword>
<proteinExistence type="predicted"/>
<accession>A0ABV0ENK7</accession>
<feature type="signal peptide" evidence="1">
    <location>
        <begin position="1"/>
        <end position="21"/>
    </location>
</feature>
<dbReference type="EMBL" id="JAFREL020000001">
    <property type="protein sequence ID" value="MEO1770200.1"/>
    <property type="molecule type" value="Genomic_DNA"/>
</dbReference>
<dbReference type="PROSITE" id="PS51257">
    <property type="entry name" value="PROKAR_LIPOPROTEIN"/>
    <property type="match status" value="1"/>
</dbReference>
<evidence type="ECO:0008006" key="4">
    <source>
        <dbReference type="Google" id="ProtNLM"/>
    </source>
</evidence>
<name>A0ABV0ENK7_9ENTE</name>
<keyword evidence="1" id="KW-0732">Signal</keyword>
<evidence type="ECO:0000313" key="3">
    <source>
        <dbReference type="Proteomes" id="UP000664357"/>
    </source>
</evidence>
<comment type="caution">
    <text evidence="2">The sequence shown here is derived from an EMBL/GenBank/DDBJ whole genome shotgun (WGS) entry which is preliminary data.</text>
</comment>
<sequence>MKLNKTLVITMIGLGSTAALLGACGKTEEQSGDVVGGSVSETVMTDDSGDDIVVGSESLKDDGYFKDIVTDGIDPRVKDKISYATDYSNSDWDGITLDITHAKLVTVDHYKDKDGKNFKTLLSLKYKIKNEDSSDKHITPDKAEMILSDGTKVKAQTFFDTWDDEILTSNKHKDGYIHFRMEDEEKLENIKGVDVTFKAKDDSGEEVSHTYKIDFPLDAEE</sequence>
<reference evidence="2 3" key="2">
    <citation type="submission" date="2024-02" db="EMBL/GenBank/DDBJ databases">
        <title>The Genome Sequence of Enterococcus sp. DIV0159.</title>
        <authorList>
            <person name="Earl A."/>
            <person name="Manson A."/>
            <person name="Gilmore M."/>
            <person name="Sanders J."/>
            <person name="Shea T."/>
            <person name="Howe W."/>
            <person name="Livny J."/>
            <person name="Cuomo C."/>
            <person name="Neafsey D."/>
            <person name="Birren B."/>
        </authorList>
    </citation>
    <scope>NUCLEOTIDE SEQUENCE [LARGE SCALE GENOMIC DNA]</scope>
    <source>
        <strain evidence="2 3">665A</strain>
    </source>
</reference>